<protein>
    <recommendedName>
        <fullName evidence="4">Serine-rich adhesin platelets domain-containing</fullName>
    </recommendedName>
</protein>
<dbReference type="VEuPathDB" id="ToxoDB:TGME49_310970"/>
<dbReference type="EMBL" id="JAAUHK010000196">
    <property type="protein sequence ID" value="KAF4639277.1"/>
    <property type="molecule type" value="Genomic_DNA"/>
</dbReference>
<feature type="compositionally biased region" description="Basic and acidic residues" evidence="1">
    <location>
        <begin position="1869"/>
        <end position="1879"/>
    </location>
</feature>
<feature type="region of interest" description="Disordered" evidence="1">
    <location>
        <begin position="787"/>
        <end position="864"/>
    </location>
</feature>
<feature type="compositionally biased region" description="Basic and acidic residues" evidence="1">
    <location>
        <begin position="441"/>
        <end position="464"/>
    </location>
</feature>
<feature type="region of interest" description="Disordered" evidence="1">
    <location>
        <begin position="2808"/>
        <end position="2863"/>
    </location>
</feature>
<feature type="compositionally biased region" description="Low complexity" evidence="1">
    <location>
        <begin position="1484"/>
        <end position="1499"/>
    </location>
</feature>
<feature type="compositionally biased region" description="Basic and acidic residues" evidence="1">
    <location>
        <begin position="2634"/>
        <end position="2650"/>
    </location>
</feature>
<feature type="compositionally biased region" description="Low complexity" evidence="1">
    <location>
        <begin position="1231"/>
        <end position="1255"/>
    </location>
</feature>
<feature type="compositionally biased region" description="Polar residues" evidence="1">
    <location>
        <begin position="1367"/>
        <end position="1383"/>
    </location>
</feature>
<feature type="compositionally biased region" description="Basic residues" evidence="1">
    <location>
        <begin position="2817"/>
        <end position="2830"/>
    </location>
</feature>
<feature type="compositionally biased region" description="Low complexity" evidence="1">
    <location>
        <begin position="3101"/>
        <end position="3115"/>
    </location>
</feature>
<sequence length="3467" mass="376330">MVSSNPFVGGPTETSTTAEPSPGYSSVVGCWEKSLVFLGVVSRGFSRGSSKTQRDRLRNSLAIVRELSLNSPPPFSDEDTLECREAHEVDKKEAIDSVPLFPLPSATSTVYTDTVVTIHSLGTSAARLEVWNPKEPLYPILLLWVSLATKSGVPRNRYVVRVSSRLLRPHSTRVLVGAALATAAVHPLFAAHNFLVVRLPSESTSGSGKNADYQTYLLEKEQPSSTPATPPGIRAPRPAASAHASLTLPAENAPGASRSFSGFRVESKDAGGAASRITPRFPSARSAASFQIPESPAASLSSVPLIVPPASMFDRQRGQSSGEERRSSRLERSVLEHIDEIARCSAGWNAGGVGAATFEIADFLQGRGPWEARTRPSLSLNGVLRNGGPASVDAAPLDFEESRRTTADLHGHLQAIEDILEEERAAQNAERKSGRKRRERDKKAEIPGEKKDSKDAEEAVKRASDPATPPSEMVPGSSTPEAGWDVPGTPSFPDAGRSHFLSTPTSPYGRNYSARWNRHLEPSPQTSARSLGSRADSESFERGCQGVGRGRSTVHWRETEAPFREGGSGPVGSVSRMYTGRRSRSSWLPSRSFGGSFDVSRSASDLAFGRERSFRTMSYDYSSTDEGERDGGAPGDSKDPWAAFEHARRRWLRRQPHEEGDAPNRVFLPSPVLLNYLQRMHQKEQRLQQRIDALNRVTPPEERKLAFDTLFGQWMKATKPPVGAAIDDLVDQLLYTIPAGTFLAGRASKARRLRPGTRCWTMAGDEEAGVRSRLQFYEDLAEKLEAKQRRDREVEKAKALKKSKRTQQADTEALSLRAMRRQRAAGDTQRAESDLNSKNRFTRKRSTSFSLDPTDAVSRSTPDYHGGSLYRSEVSPRFMVSPTHGRALEDAVEGRLLSPHRLEVSVGGQDGEWRLVGDLFRSEPAGVASKPRRRKASRYPTALWTCRPQEGRAEAATPRSGSADLCALEQDDMGEASDVSSEDVVRGCSGSMCVTRIPREKRLRDIREGQSRKRESSGNAGDSCGVGEDAGESDGLQGETAVRKSRARAVDGESKVETVSVLSKKGESAASQLDAESPVTLSAEPITRETVETETRGRQRGGRRGERKELKSVVDKLGDKELHTSASRSFVECSTSASASAASFNATSPQRQPRSARSSSLTSSTGTRRKIRERPSSSGVKPVPSSSSSSSSLYSSSSSETASSVWGRPGVLDSSSRSMRRRVAKHAGLASLSSLPSPSSSRSLGSLSLSDSSVSASPLSVSSLLSFLPEVPPPAPRHRSGNTSPSLSRQDQRDVEETDETWKDSSSLSSLAMHAPHLFENTVGAERSLPSFPAGSSFSSQTRRRANAGLASCSASSRRGFRLFHSSSIHLQSPPSPGASSFRRQTRETSSPASLSPSESHSLSPLHGSNLSCPHSSTRSSSLHSSPPSSSFGRRSCSSHTFPSRLTSSSPDSPGYAIESVHSCSPLATSRDVSSPFGSRIHSRSCSSSTPRLSSPVSPASVSRTPGSRWRTVSHASSDVDEDESEAGADERWRDLASVLSLLASGLSSLSNESRRKPKEANTREYSPDSWQETPLSTTRETVSMVSDTSREDTANASEASGLDVSNATAVTGKPRSSRAGACRHWHSEASTPMSSRDSSVCSLRRKGRYPQVSSPRQDCLQSSSPSPCDSPHVSLGDSTLANDASGGSLKALHRYVRKTYKNDSLVYSAPPSSRGSEKSGVAMEPTPESAPKGSGDMRSGSILSLRAGSSTAKLEPAQVSPECKVGTLDECGQGDRPASKASKKPTRKSAVPKTPLPKNKAKTKLPAPPLKERMRSLGCRALSRLHSRSDAKASSHEAQTGRDGDAETAEPSLESKGTGAPRGAPCGDSKDRKEEGKGEATGPGAEHVEAQSEAAKPWEDDEVRKAEEEAEKGKREADAAFEALLRWTDVYQKQLETKEAKKPLSARQSSRNSSRASESASLPTFSAAVPRIASPEGASGERRKEGREGGDSQREKQRDSPRGSSRGRLLSSLPLGPGVPEFDHPLRKKRGETKAPSPAKLLPTHPPKPRPKPGAQEPVSKDPLAACLSGIKEFLAMTAKFPQQTKALFKGAEGEKKRRDLEKQTTMLVGAIRAAADQGGIVYAKKLRELMEAAQDVARALEMHAATAEEGLRDSRAAQGGARQERHSDKGSANSGGYDGAANKGKTERGKQRTRTIRQKQTPAAKRQELTDYCEHQTLNMTIDQLADRANRALYRSVSVILTESLRATRRACFVMDGGLRVWEKLPALPASIPVRPPEEVEDTVTSAVVQFNVLRKRVQKEAKAFEEGFSDASTEPTTGRGRENESPYRRNVMLRHIAEKLKDPSEAERRRAYRTLEKMLRHCLSETHFVSGNADDDLLGPSEFERQLAMYRAIERNSILQQLREICLSGKIKAEAWADSDAGSEDGETRSASHRSRGIRSEVGRTKAGTVKGGYDGAAGSARGPSTLREPHSLPVPSGRGSFSSFSKLANSGRRGVCDTAAFQGNIGKASHRSGAARPTEAARPAQAPFHPPLEELLKQPVVPNNSNVYQIVAHAAEDLGPSASAPRSPRHADLAPTSLSTPPGAASARKSGVSGDTSSLVRPPAPPEELYADLEPVSAPLKSGRPVPQERFPEATGRERDTSERRSMSAGVPLPGESPRGGDRASGPRWSGDEEPSGRRSPGRLPTGSDGSVVRGFSEHRLPTQLRLDLLEEEERVTREQIQRMRAAAAAKDFYLNRYPSGLPAAFTHARNVLTDPNKVQNTIRGRRTSGVWFQYTDEKRQGFNHAREDASKALEFLLLNVPGKQHGASRQGSRLRRTTSRLRSRTSRSVGLGRPERDGASRLDSRAPGAKYGPQRGPTVVDERRISNLKMVDPLEFKPPPRKKQLADTDWAKYGRPAPRIGREHREQLRPQVTADRDLDAFDWALDKIYHIVVGGHPDDEHKKANPEGEGKEATPEGQGENAHAEGGPDGTPAIAVTAASPVSPRSPRFAKTPRAVQDHKVLAAATETPFGKLGRPEVPRRTRKDANSDYLTTRQATLKLLATKPLDLSKVQNRHKGAPVPNLTPDELRELELESDLDDFSYRSGRRKSSGAGARLLVPSGSKPSGLPSPRSELSMIQDLQEGIERGEEAFSIIGRAADPRVLAKAKREGRHIDEDTAIRRIQSMWRRRRAKLRKKGSNRKSVTYNIDPSQNSTRDEIRERVSSKLQALSKAAERAHVRIAEGPHSLHDWRGETGSNGGGRFTQLHEIPGYSGVRGNFDGLWRIWLEQKEQDRKAAAWLTDSAAEGEADSYGLPPPVFSQQEMLSPSFGRSDPPYHPALPGLQSEVPMTDYHGVPTYHVSLRTNTTVCGTGERYPPGGSGYDSSALSYDVVRVPDSNQFDVAGGVTYPNLGNPMDELSANHLQATVDAQSNPLSFPHYGQAAKQCDVNNYAMQGPFHVSEVNRPFEMFWERMKANDMFSKRA</sequence>
<feature type="region of interest" description="Disordered" evidence="1">
    <location>
        <begin position="999"/>
        <end position="1255"/>
    </location>
</feature>
<feature type="compositionally biased region" description="Basic and acidic residues" evidence="1">
    <location>
        <begin position="1980"/>
        <end position="2002"/>
    </location>
</feature>
<feature type="region of interest" description="Disordered" evidence="1">
    <location>
        <begin position="1706"/>
        <end position="1919"/>
    </location>
</feature>
<feature type="compositionally biased region" description="Polar residues" evidence="1">
    <location>
        <begin position="1441"/>
        <end position="1452"/>
    </location>
</feature>
<feature type="compositionally biased region" description="Basic and acidic residues" evidence="1">
    <location>
        <begin position="1086"/>
        <end position="1123"/>
    </location>
</feature>
<comment type="caution">
    <text evidence="2">The sequence shown here is derived from an EMBL/GenBank/DDBJ whole genome shotgun (WGS) entry which is preliminary data.</text>
</comment>
<feature type="compositionally biased region" description="Polar residues" evidence="1">
    <location>
        <begin position="1595"/>
        <end position="1610"/>
    </location>
</feature>
<feature type="region of interest" description="Disordered" evidence="1">
    <location>
        <begin position="2875"/>
        <end position="2911"/>
    </location>
</feature>
<feature type="region of interest" description="Disordered" evidence="1">
    <location>
        <begin position="1367"/>
        <end position="1454"/>
    </location>
</feature>
<evidence type="ECO:0000313" key="2">
    <source>
        <dbReference type="EMBL" id="KAF4639277.1"/>
    </source>
</evidence>
<organism evidence="2 3">
    <name type="scientific">Toxoplasma gondii</name>
    <dbReference type="NCBI Taxonomy" id="5811"/>
    <lineage>
        <taxon>Eukaryota</taxon>
        <taxon>Sar</taxon>
        <taxon>Alveolata</taxon>
        <taxon>Apicomplexa</taxon>
        <taxon>Conoidasida</taxon>
        <taxon>Coccidia</taxon>
        <taxon>Eucoccidiorida</taxon>
        <taxon>Eimeriorina</taxon>
        <taxon>Sarcocystidae</taxon>
        <taxon>Toxoplasma</taxon>
    </lineage>
</organism>
<feature type="region of interest" description="Disordered" evidence="1">
    <location>
        <begin position="2150"/>
        <end position="2210"/>
    </location>
</feature>
<feature type="compositionally biased region" description="Low complexity" evidence="1">
    <location>
        <begin position="1946"/>
        <end position="1962"/>
    </location>
</feature>
<feature type="region of interest" description="Disordered" evidence="1">
    <location>
        <begin position="1937"/>
        <end position="2062"/>
    </location>
</feature>
<feature type="compositionally biased region" description="Polar residues" evidence="1">
    <location>
        <begin position="1652"/>
        <end position="1668"/>
    </location>
</feature>
<reference evidence="2 3" key="1">
    <citation type="submission" date="2020-03" db="EMBL/GenBank/DDBJ databases">
        <title>Genome sequence of Toxoplasma gondii RH-88 strain.</title>
        <authorList>
            <person name="Lorenzi H.A."/>
            <person name="Venepally P."/>
            <person name="Rozenberg A."/>
            <person name="Sibley D."/>
        </authorList>
    </citation>
    <scope>NUCLEOTIDE SEQUENCE [LARGE SCALE GENOMIC DNA]</scope>
    <source>
        <strain evidence="2 3">RH-88</strain>
    </source>
</reference>
<feature type="region of interest" description="Disordered" evidence="1">
    <location>
        <begin position="1549"/>
        <end position="1686"/>
    </location>
</feature>
<feature type="region of interest" description="Disordered" evidence="1">
    <location>
        <begin position="2940"/>
        <end position="3002"/>
    </location>
</feature>
<feature type="compositionally biased region" description="Low complexity" evidence="1">
    <location>
        <begin position="1390"/>
        <end position="1440"/>
    </location>
</feature>
<evidence type="ECO:0000313" key="3">
    <source>
        <dbReference type="Proteomes" id="UP000557509"/>
    </source>
</evidence>
<keyword evidence="3" id="KW-1185">Reference proteome</keyword>
<feature type="region of interest" description="Disordered" evidence="1">
    <location>
        <begin position="520"/>
        <end position="552"/>
    </location>
</feature>
<feature type="compositionally biased region" description="Basic and acidic residues" evidence="1">
    <location>
        <begin position="787"/>
        <end position="798"/>
    </location>
</feature>
<feature type="compositionally biased region" description="Low complexity" evidence="1">
    <location>
        <begin position="2003"/>
        <end position="2019"/>
    </location>
</feature>
<feature type="compositionally biased region" description="Low complexity" evidence="1">
    <location>
        <begin position="1134"/>
        <end position="1166"/>
    </location>
</feature>
<accession>A0A7J6JWQ9</accession>
<dbReference type="Proteomes" id="UP000557509">
    <property type="component" value="Unassembled WGS sequence"/>
</dbReference>
<feature type="compositionally biased region" description="Basic and acidic residues" evidence="1">
    <location>
        <begin position="314"/>
        <end position="331"/>
    </location>
</feature>
<feature type="compositionally biased region" description="Basic and acidic residues" evidence="1">
    <location>
        <begin position="999"/>
        <end position="1016"/>
    </location>
</feature>
<feature type="region of interest" description="Disordered" evidence="1">
    <location>
        <begin position="1272"/>
        <end position="1308"/>
    </location>
</feature>
<feature type="region of interest" description="Disordered" evidence="1">
    <location>
        <begin position="2563"/>
        <end position="2701"/>
    </location>
</feature>
<feature type="compositionally biased region" description="Acidic residues" evidence="1">
    <location>
        <begin position="1519"/>
        <end position="1528"/>
    </location>
</feature>
<feature type="region of interest" description="Disordered" evidence="1">
    <location>
        <begin position="3087"/>
        <end position="3117"/>
    </location>
</feature>
<feature type="region of interest" description="Disordered" evidence="1">
    <location>
        <begin position="425"/>
        <end position="507"/>
    </location>
</feature>
<feature type="region of interest" description="Disordered" evidence="1">
    <location>
        <begin position="221"/>
        <end position="242"/>
    </location>
</feature>
<evidence type="ECO:0008006" key="4">
    <source>
        <dbReference type="Google" id="ProtNLM"/>
    </source>
</evidence>
<feature type="compositionally biased region" description="Polar residues" evidence="1">
    <location>
        <begin position="1569"/>
        <end position="1588"/>
    </location>
</feature>
<feature type="region of interest" description="Disordered" evidence="1">
    <location>
        <begin position="2420"/>
        <end position="2484"/>
    </location>
</feature>
<feature type="compositionally biased region" description="Low complexity" evidence="1">
    <location>
        <begin position="9"/>
        <end position="23"/>
    </location>
</feature>
<feature type="compositionally biased region" description="Basic and acidic residues" evidence="1">
    <location>
        <begin position="1553"/>
        <end position="1567"/>
    </location>
</feature>
<feature type="compositionally biased region" description="Basic and acidic residues" evidence="1">
    <location>
        <begin position="1887"/>
        <end position="1919"/>
    </location>
</feature>
<feature type="compositionally biased region" description="Low complexity" evidence="1">
    <location>
        <begin position="1176"/>
        <end position="1205"/>
    </location>
</feature>
<feature type="region of interest" description="Disordered" evidence="1">
    <location>
        <begin position="1468"/>
        <end position="1530"/>
    </location>
</feature>
<gene>
    <name evidence="2" type="ORF">TGRH88_050490</name>
</gene>
<feature type="compositionally biased region" description="Polar residues" evidence="1">
    <location>
        <begin position="3185"/>
        <end position="3198"/>
    </location>
</feature>
<proteinExistence type="predicted"/>
<feature type="region of interest" description="Disordered" evidence="1">
    <location>
        <begin position="311"/>
        <end position="331"/>
    </location>
</feature>
<feature type="compositionally biased region" description="Basic and acidic residues" evidence="1">
    <location>
        <begin position="2838"/>
        <end position="2849"/>
    </location>
</feature>
<feature type="compositionally biased region" description="Polar residues" evidence="1">
    <location>
        <begin position="1468"/>
        <end position="1477"/>
    </location>
</feature>
<evidence type="ECO:0000256" key="1">
    <source>
        <dbReference type="SAM" id="MobiDB-lite"/>
    </source>
</evidence>
<feature type="compositionally biased region" description="Polar residues" evidence="1">
    <location>
        <begin position="1629"/>
        <end position="1642"/>
    </location>
</feature>
<feature type="compositionally biased region" description="Basic and acidic residues" evidence="1">
    <location>
        <begin position="2941"/>
        <end position="2959"/>
    </location>
</feature>
<feature type="region of interest" description="Disordered" evidence="1">
    <location>
        <begin position="621"/>
        <end position="640"/>
    </location>
</feature>
<feature type="compositionally biased region" description="Basic and acidic residues" evidence="1">
    <location>
        <begin position="1290"/>
        <end position="1303"/>
    </location>
</feature>
<feature type="region of interest" description="Disordered" evidence="1">
    <location>
        <begin position="1"/>
        <end position="24"/>
    </location>
</feature>
<name>A0A7J6JWQ9_TOXGO</name>
<feature type="compositionally biased region" description="Basic and acidic residues" evidence="1">
    <location>
        <begin position="1828"/>
        <end position="1846"/>
    </location>
</feature>
<feature type="region of interest" description="Disordered" evidence="1">
    <location>
        <begin position="3177"/>
        <end position="3201"/>
    </location>
</feature>
<feature type="compositionally biased region" description="Polar residues" evidence="1">
    <location>
        <begin position="847"/>
        <end position="861"/>
    </location>
</feature>